<reference evidence="3 4" key="1">
    <citation type="submission" date="2017-10" db="EMBL/GenBank/DDBJ databases">
        <title>Massilia psychrophilum sp. nov., a novel purple-pigmented bacterium isolated from Tianshan glacier, Xinjiang Municipality, China.</title>
        <authorList>
            <person name="Wang H."/>
        </authorList>
    </citation>
    <scope>NUCLEOTIDE SEQUENCE [LARGE SCALE GENOMIC DNA]</scope>
    <source>
        <strain evidence="3 4">JCM 30074</strain>
    </source>
</reference>
<evidence type="ECO:0000259" key="2">
    <source>
        <dbReference type="Pfam" id="PF07589"/>
    </source>
</evidence>
<sequence>MNFRTLLISFLGALVISGSASAAVLVSSTGSPANVVTDYSTPSLVSFDLDLENFSSTRLNFVIEEGDLLGPLSLNALVRNLSGMGIDHFTFALQGVTFAAAGSVTPAFGTVAGVGFTSNLATIDFRTPEFAEFQFGNPFGTVGKSDWVLNTANLRAGDQFSITASVPEPSTITLMLAMLIAGSLALKRRDDR</sequence>
<dbReference type="Proteomes" id="UP000230390">
    <property type="component" value="Unassembled WGS sequence"/>
</dbReference>
<feature type="signal peptide" evidence="1">
    <location>
        <begin position="1"/>
        <end position="22"/>
    </location>
</feature>
<feature type="chain" id="PRO_5013883371" evidence="1">
    <location>
        <begin position="23"/>
        <end position="192"/>
    </location>
</feature>
<dbReference type="InterPro" id="IPR013424">
    <property type="entry name" value="Ice-binding_C"/>
</dbReference>
<name>A0A2G8TCG3_9BURK</name>
<protein>
    <submittedName>
        <fullName evidence="3">PEP-CTERM sorting domain-containing protein</fullName>
    </submittedName>
</protein>
<comment type="caution">
    <text evidence="3">The sequence shown here is derived from an EMBL/GenBank/DDBJ whole genome shotgun (WGS) entry which is preliminary data.</text>
</comment>
<evidence type="ECO:0000313" key="3">
    <source>
        <dbReference type="EMBL" id="PIL43731.1"/>
    </source>
</evidence>
<evidence type="ECO:0000313" key="4">
    <source>
        <dbReference type="Proteomes" id="UP000230390"/>
    </source>
</evidence>
<dbReference type="RefSeq" id="WP_099790317.1">
    <property type="nucleotide sequence ID" value="NZ_JBHLYV010000019.1"/>
</dbReference>
<evidence type="ECO:0000256" key="1">
    <source>
        <dbReference type="SAM" id="SignalP"/>
    </source>
</evidence>
<dbReference type="OrthoDB" id="8756593at2"/>
<proteinExistence type="predicted"/>
<accession>A0A2G8TCG3</accession>
<keyword evidence="1" id="KW-0732">Signal</keyword>
<dbReference type="AlphaFoldDB" id="A0A2G8TCG3"/>
<gene>
    <name evidence="3" type="ORF">CR105_16990</name>
</gene>
<dbReference type="EMBL" id="PDOC01000011">
    <property type="protein sequence ID" value="PIL43731.1"/>
    <property type="molecule type" value="Genomic_DNA"/>
</dbReference>
<feature type="domain" description="Ice-binding protein C-terminal" evidence="2">
    <location>
        <begin position="165"/>
        <end position="189"/>
    </location>
</feature>
<keyword evidence="4" id="KW-1185">Reference proteome</keyword>
<dbReference type="NCBIfam" id="TIGR02595">
    <property type="entry name" value="PEP_CTERM"/>
    <property type="match status" value="1"/>
</dbReference>
<organism evidence="3 4">
    <name type="scientific">Massilia eurypsychrophila</name>
    <dbReference type="NCBI Taxonomy" id="1485217"/>
    <lineage>
        <taxon>Bacteria</taxon>
        <taxon>Pseudomonadati</taxon>
        <taxon>Pseudomonadota</taxon>
        <taxon>Betaproteobacteria</taxon>
        <taxon>Burkholderiales</taxon>
        <taxon>Oxalobacteraceae</taxon>
        <taxon>Telluria group</taxon>
        <taxon>Massilia</taxon>
    </lineage>
</organism>
<dbReference type="Pfam" id="PF07589">
    <property type="entry name" value="PEP-CTERM"/>
    <property type="match status" value="1"/>
</dbReference>